<reference evidence="3 4" key="1">
    <citation type="submission" date="2019-05" db="EMBL/GenBank/DDBJ databases">
        <title>Polaribacter aestuariivivens sp. nov., isolated from a tidal flat.</title>
        <authorList>
            <person name="Yoon J.-H."/>
        </authorList>
    </citation>
    <scope>NUCLEOTIDE SEQUENCE [LARGE SCALE GENOMIC DNA]</scope>
    <source>
        <strain evidence="3 4">DBTF-3</strain>
    </source>
</reference>
<feature type="domain" description="Urease accessory protein UreH-like transmembrane" evidence="2">
    <location>
        <begin position="5"/>
        <end position="202"/>
    </location>
</feature>
<evidence type="ECO:0000313" key="3">
    <source>
        <dbReference type="EMBL" id="TMM32143.1"/>
    </source>
</evidence>
<dbReference type="PANTHER" id="PTHR42208:SF1">
    <property type="entry name" value="HEAVY METAL TRANSPORTER"/>
    <property type="match status" value="1"/>
</dbReference>
<evidence type="ECO:0000259" key="2">
    <source>
        <dbReference type="Pfam" id="PF13386"/>
    </source>
</evidence>
<dbReference type="Proteomes" id="UP000307140">
    <property type="component" value="Unassembled WGS sequence"/>
</dbReference>
<dbReference type="AlphaFoldDB" id="A0A5S3NAC6"/>
<dbReference type="RefSeq" id="WP_138534356.1">
    <property type="nucleotide sequence ID" value="NZ_VANR01000001.1"/>
</dbReference>
<evidence type="ECO:0000256" key="1">
    <source>
        <dbReference type="SAM" id="Phobius"/>
    </source>
</evidence>
<dbReference type="InterPro" id="IPR039447">
    <property type="entry name" value="UreH-like_TM_dom"/>
</dbReference>
<feature type="transmembrane region" description="Helical" evidence="1">
    <location>
        <begin position="125"/>
        <end position="146"/>
    </location>
</feature>
<gene>
    <name evidence="3" type="ORF">FDT66_01370</name>
</gene>
<dbReference type="PANTHER" id="PTHR42208">
    <property type="entry name" value="HEAVY METAL TRANSPORTER-RELATED"/>
    <property type="match status" value="1"/>
</dbReference>
<proteinExistence type="predicted"/>
<dbReference type="OrthoDB" id="594443at2"/>
<evidence type="ECO:0000313" key="4">
    <source>
        <dbReference type="Proteomes" id="UP000307140"/>
    </source>
</evidence>
<feature type="transmembrane region" description="Helical" evidence="1">
    <location>
        <begin position="158"/>
        <end position="180"/>
    </location>
</feature>
<feature type="transmembrane region" description="Helical" evidence="1">
    <location>
        <begin position="6"/>
        <end position="29"/>
    </location>
</feature>
<keyword evidence="4" id="KW-1185">Reference proteome</keyword>
<keyword evidence="1" id="KW-1133">Transmembrane helix</keyword>
<sequence>MFLSAIILGLLGSFHCVGMCGPIAFMLPINRKNKTKGFFQILSYHFGRLFTYSLIGLLFGFLGKSFFLFGFQQQISIIAGILMILFILFPKIFKRINVSSKVGKIIFNVKNALGKELKKKGNDTFFTIGFLNGFLPCGLVYMALFGALATTNPLSGSLYMFLFGIGTIPLMTAVVYLGNFTKGNFRKHIQKAIPVIVVFIGALFILRGLGLGIPYISPSPLLDLAGSNTTICH</sequence>
<dbReference type="EMBL" id="VANR01000001">
    <property type="protein sequence ID" value="TMM32143.1"/>
    <property type="molecule type" value="Genomic_DNA"/>
</dbReference>
<keyword evidence="1" id="KW-0472">Membrane</keyword>
<feature type="transmembrane region" description="Helical" evidence="1">
    <location>
        <begin position="75"/>
        <end position="93"/>
    </location>
</feature>
<accession>A0A5S3NAC6</accession>
<keyword evidence="1" id="KW-0812">Transmembrane</keyword>
<feature type="transmembrane region" description="Helical" evidence="1">
    <location>
        <begin position="192"/>
        <end position="216"/>
    </location>
</feature>
<protein>
    <submittedName>
        <fullName evidence="3">Sulfite exporter TauE/SafE family protein</fullName>
    </submittedName>
</protein>
<organism evidence="3 4">
    <name type="scientific">Polaribacter aestuariivivens</name>
    <dbReference type="NCBI Taxonomy" id="2304626"/>
    <lineage>
        <taxon>Bacteria</taxon>
        <taxon>Pseudomonadati</taxon>
        <taxon>Bacteroidota</taxon>
        <taxon>Flavobacteriia</taxon>
        <taxon>Flavobacteriales</taxon>
        <taxon>Flavobacteriaceae</taxon>
    </lineage>
</organism>
<dbReference type="Pfam" id="PF13386">
    <property type="entry name" value="DsbD_2"/>
    <property type="match status" value="1"/>
</dbReference>
<feature type="transmembrane region" description="Helical" evidence="1">
    <location>
        <begin position="49"/>
        <end position="69"/>
    </location>
</feature>
<comment type="caution">
    <text evidence="3">The sequence shown here is derived from an EMBL/GenBank/DDBJ whole genome shotgun (WGS) entry which is preliminary data.</text>
</comment>
<name>A0A5S3NAC6_9FLAO</name>